<dbReference type="InterPro" id="IPR005467">
    <property type="entry name" value="His_kinase_dom"/>
</dbReference>
<dbReference type="InterPro" id="IPR004358">
    <property type="entry name" value="Sig_transdc_His_kin-like_C"/>
</dbReference>
<dbReference type="Gene3D" id="3.30.450.20">
    <property type="entry name" value="PAS domain"/>
    <property type="match status" value="2"/>
</dbReference>
<feature type="domain" description="PAC" evidence="8">
    <location>
        <begin position="320"/>
        <end position="372"/>
    </location>
</feature>
<evidence type="ECO:0000259" key="8">
    <source>
        <dbReference type="PROSITE" id="PS50113"/>
    </source>
</evidence>
<dbReference type="PRINTS" id="PR00344">
    <property type="entry name" value="BCTRLSENSOR"/>
</dbReference>
<dbReference type="Pfam" id="PF13426">
    <property type="entry name" value="PAS_9"/>
    <property type="match status" value="1"/>
</dbReference>
<keyword evidence="5 9" id="KW-0418">Kinase</keyword>
<evidence type="ECO:0000256" key="2">
    <source>
        <dbReference type="ARBA" id="ARBA00012438"/>
    </source>
</evidence>
<dbReference type="OrthoDB" id="141807at2157"/>
<dbReference type="PANTHER" id="PTHR43304:SF1">
    <property type="entry name" value="PAC DOMAIN-CONTAINING PROTEIN"/>
    <property type="match status" value="1"/>
</dbReference>
<reference evidence="10" key="1">
    <citation type="submission" date="2011-02" db="EMBL/GenBank/DDBJ databases">
        <title>Complete sequence of Methanobacterium sp. AL-21.</title>
        <authorList>
            <consortium name="US DOE Joint Genome Institute"/>
            <person name="Lucas S."/>
            <person name="Copeland A."/>
            <person name="Lapidus A."/>
            <person name="Cheng J.-F."/>
            <person name="Goodwin L."/>
            <person name="Pitluck S."/>
            <person name="Chertkov O."/>
            <person name="Detter J.C."/>
            <person name="Han C."/>
            <person name="Tapia R."/>
            <person name="Land M."/>
            <person name="Hauser L."/>
            <person name="Kyrpides N."/>
            <person name="Ivanova N."/>
            <person name="Mikhailova N."/>
            <person name="Pagani I."/>
            <person name="Cadillo-Quiroz H."/>
            <person name="Imachi H."/>
            <person name="Zinder S."/>
            <person name="Liu W."/>
            <person name="Woyke T."/>
        </authorList>
    </citation>
    <scope>NUCLEOTIDE SEQUENCE [LARGE SCALE GENOMIC DNA]</scope>
    <source>
        <strain evidence="10">AL-21</strain>
    </source>
</reference>
<dbReference type="STRING" id="877455.Metbo_1049"/>
<dbReference type="Gene3D" id="3.30.565.10">
    <property type="entry name" value="Histidine kinase-like ATPase, C-terminal domain"/>
    <property type="match status" value="1"/>
</dbReference>
<evidence type="ECO:0000256" key="3">
    <source>
        <dbReference type="ARBA" id="ARBA00022553"/>
    </source>
</evidence>
<dbReference type="InterPro" id="IPR003594">
    <property type="entry name" value="HATPase_dom"/>
</dbReference>
<dbReference type="InterPro" id="IPR035965">
    <property type="entry name" value="PAS-like_dom_sf"/>
</dbReference>
<dbReference type="SMART" id="SM00387">
    <property type="entry name" value="HATPase_c"/>
    <property type="match status" value="1"/>
</dbReference>
<evidence type="ECO:0000256" key="5">
    <source>
        <dbReference type="ARBA" id="ARBA00022777"/>
    </source>
</evidence>
<reference evidence="9 10" key="2">
    <citation type="journal article" date="2014" name="Int. J. Syst. Evol. Microbiol.">
        <title>Methanobacterium paludis sp. nov. and a novel strain of Methanobacterium lacus isolated from northern peatlands.</title>
        <authorList>
            <person name="Cadillo-Quiroz H."/>
            <person name="Brauer S.L."/>
            <person name="Goodson N."/>
            <person name="Yavitt J.B."/>
            <person name="Zinder S.H."/>
        </authorList>
    </citation>
    <scope>NUCLEOTIDE SEQUENCE [LARGE SCALE GENOMIC DNA]</scope>
    <source>
        <strain evidence="9 10">AL-21</strain>
    </source>
</reference>
<dbReference type="CDD" id="cd00082">
    <property type="entry name" value="HisKA"/>
    <property type="match status" value="1"/>
</dbReference>
<dbReference type="Pfam" id="PF00512">
    <property type="entry name" value="HisKA"/>
    <property type="match status" value="1"/>
</dbReference>
<accession>F0TCL9</accession>
<dbReference type="SUPFAM" id="SSF55874">
    <property type="entry name" value="ATPase domain of HSP90 chaperone/DNA topoisomerase II/histidine kinase"/>
    <property type="match status" value="1"/>
</dbReference>
<dbReference type="InterPro" id="IPR052162">
    <property type="entry name" value="Sensor_kinase/Photoreceptor"/>
</dbReference>
<name>F0TCL9_METLA</name>
<dbReference type="SUPFAM" id="SSF47384">
    <property type="entry name" value="Homodimeric domain of signal transducing histidine kinase"/>
    <property type="match status" value="1"/>
</dbReference>
<dbReference type="InterPro" id="IPR036890">
    <property type="entry name" value="HATPase_C_sf"/>
</dbReference>
<keyword evidence="4" id="KW-0808">Transferase</keyword>
<dbReference type="PANTHER" id="PTHR43304">
    <property type="entry name" value="PHYTOCHROME-LIKE PROTEIN CPH1"/>
    <property type="match status" value="1"/>
</dbReference>
<evidence type="ECO:0000313" key="9">
    <source>
        <dbReference type="EMBL" id="ADZ09296.1"/>
    </source>
</evidence>
<feature type="domain" description="PAC" evidence="8">
    <location>
        <begin position="139"/>
        <end position="190"/>
    </location>
</feature>
<comment type="catalytic activity">
    <reaction evidence="1">
        <text>ATP + protein L-histidine = ADP + protein N-phospho-L-histidine.</text>
        <dbReference type="EC" id="2.7.13.3"/>
    </reaction>
</comment>
<dbReference type="Pfam" id="PF02518">
    <property type="entry name" value="HATPase_c"/>
    <property type="match status" value="1"/>
</dbReference>
<dbReference type="InterPro" id="IPR000700">
    <property type="entry name" value="PAS-assoc_C"/>
</dbReference>
<keyword evidence="3" id="KW-0597">Phosphoprotein</keyword>
<evidence type="ECO:0000313" key="10">
    <source>
        <dbReference type="Proteomes" id="UP000007490"/>
    </source>
</evidence>
<organism evidence="9 10">
    <name type="scientific">Methanobacterium lacus (strain AL-21)</name>
    <dbReference type="NCBI Taxonomy" id="877455"/>
    <lineage>
        <taxon>Archaea</taxon>
        <taxon>Methanobacteriati</taxon>
        <taxon>Methanobacteriota</taxon>
        <taxon>Methanomada group</taxon>
        <taxon>Methanobacteria</taxon>
        <taxon>Methanobacteriales</taxon>
        <taxon>Methanobacteriaceae</taxon>
        <taxon>Methanobacterium</taxon>
    </lineage>
</organism>
<dbReference type="InterPro" id="IPR003661">
    <property type="entry name" value="HisK_dim/P_dom"/>
</dbReference>
<evidence type="ECO:0000256" key="4">
    <source>
        <dbReference type="ARBA" id="ARBA00022679"/>
    </source>
</evidence>
<dbReference type="NCBIfam" id="TIGR00229">
    <property type="entry name" value="sensory_box"/>
    <property type="match status" value="1"/>
</dbReference>
<gene>
    <name evidence="9" type="ordered locus">Metbo_1049</name>
</gene>
<dbReference type="FunFam" id="3.30.565.10:FF:000006">
    <property type="entry name" value="Sensor histidine kinase WalK"/>
    <property type="match status" value="1"/>
</dbReference>
<dbReference type="Gene3D" id="1.10.287.130">
    <property type="match status" value="1"/>
</dbReference>
<dbReference type="GeneID" id="25394723"/>
<feature type="domain" description="Histidine kinase" evidence="6">
    <location>
        <begin position="390"/>
        <end position="602"/>
    </location>
</feature>
<dbReference type="AlphaFoldDB" id="F0TCL9"/>
<dbReference type="KEGG" id="mel:Metbo_1049"/>
<dbReference type="eggNOG" id="arCOG07605">
    <property type="taxonomic scope" value="Archaea"/>
</dbReference>
<evidence type="ECO:0000259" key="6">
    <source>
        <dbReference type="PROSITE" id="PS50109"/>
    </source>
</evidence>
<dbReference type="RefSeq" id="WP_013644647.1">
    <property type="nucleotide sequence ID" value="NC_015216.1"/>
</dbReference>
<feature type="domain" description="PAS" evidence="7">
    <location>
        <begin position="66"/>
        <end position="136"/>
    </location>
</feature>
<dbReference type="EMBL" id="CP002551">
    <property type="protein sequence ID" value="ADZ09296.1"/>
    <property type="molecule type" value="Genomic_DNA"/>
</dbReference>
<dbReference type="EC" id="2.7.13.3" evidence="2"/>
<keyword evidence="10" id="KW-1185">Reference proteome</keyword>
<dbReference type="Proteomes" id="UP000007490">
    <property type="component" value="Chromosome"/>
</dbReference>
<dbReference type="PROSITE" id="PS50109">
    <property type="entry name" value="HIS_KIN"/>
    <property type="match status" value="1"/>
</dbReference>
<dbReference type="GO" id="GO:0000155">
    <property type="term" value="F:phosphorelay sensor kinase activity"/>
    <property type="evidence" value="ECO:0007669"/>
    <property type="project" value="InterPro"/>
</dbReference>
<dbReference type="PROSITE" id="PS50113">
    <property type="entry name" value="PAC"/>
    <property type="match status" value="2"/>
</dbReference>
<sequence length="605" mass="69847">MYGGEYPDEKKNQIQMDVEKILKKIDDFEKHPDTLDAVYKLKSQYIELNLKNMELEKSLQEFDDSRNRMYYDLYQSSPLGYYSLDKDGKIKSVNNTGVRMLGTNKENIVDSNFNKFVAPHFKNMFKFTLLTAANNHENQKCELNIIQNKDTLFTQLEIIPIFDEIENIKEFNVILIDISEHKKLESKLNYRYDDLKEKMDARVSELLLVNESLEKIIAKNELSDKKLRASEKREQARSEEFARVLDAVPAAVWISHDKDGLWITGNQLSYDYLDIPQGANASKSLPPQEAPQSFKIFKDGKEMEPGEMPVQASSAGKEIRNYEFDLIYPEKEVRHLMGNATPLYDEEGKPRGSVSAFMDVTKRKKAEMQMASLLKELERSNRELEQFAYVTSHDLKEPLRMISSFTKLLEQKFKGQLDEDADNYINYIVDGTKRMQRLLDDLLAYSRISNEVKYEPLKLTEIVNESIHNLKVAIDENQAEITVDPLPEVVANRTQMIQLFQNLIANAIKFQSKKKPVIHVSCEESGNKYYFSVQDNGIGIDSKNLDRVFKMFQRLHTADEYDGTGIGLSITKKIVQQHSGAVWVESKLDEGSTFYFSIPIDEQKV</sequence>
<proteinExistence type="predicted"/>
<dbReference type="InterPro" id="IPR000014">
    <property type="entry name" value="PAS"/>
</dbReference>
<dbReference type="SMART" id="SM00388">
    <property type="entry name" value="HisKA"/>
    <property type="match status" value="1"/>
</dbReference>
<dbReference type="eggNOG" id="arCOG02352">
    <property type="taxonomic scope" value="Archaea"/>
</dbReference>
<dbReference type="CDD" id="cd00130">
    <property type="entry name" value="PAS"/>
    <property type="match status" value="1"/>
</dbReference>
<dbReference type="InterPro" id="IPR036097">
    <property type="entry name" value="HisK_dim/P_sf"/>
</dbReference>
<protein>
    <recommendedName>
        <fullName evidence="2">histidine kinase</fullName>
        <ecNumber evidence="2">2.7.13.3</ecNumber>
    </recommendedName>
</protein>
<dbReference type="HOGENOM" id="CLU_000445_114_71_2"/>
<evidence type="ECO:0000259" key="7">
    <source>
        <dbReference type="PROSITE" id="PS50112"/>
    </source>
</evidence>
<evidence type="ECO:0000256" key="1">
    <source>
        <dbReference type="ARBA" id="ARBA00000085"/>
    </source>
</evidence>
<dbReference type="SUPFAM" id="SSF55785">
    <property type="entry name" value="PYP-like sensor domain (PAS domain)"/>
    <property type="match status" value="2"/>
</dbReference>
<dbReference type="PROSITE" id="PS50112">
    <property type="entry name" value="PAS"/>
    <property type="match status" value="1"/>
</dbReference>